<name>A0AAV8VZW4_9CUCU</name>
<dbReference type="EMBL" id="JANEYG010000016">
    <property type="protein sequence ID" value="KAJ8919876.1"/>
    <property type="molecule type" value="Genomic_DNA"/>
</dbReference>
<dbReference type="AlphaFoldDB" id="A0AAV8VZW4"/>
<evidence type="ECO:0000256" key="2">
    <source>
        <dbReference type="PIRSR" id="PIRSR000137-1"/>
    </source>
</evidence>
<dbReference type="InterPro" id="IPR036188">
    <property type="entry name" value="FAD/NAD-bd_sf"/>
</dbReference>
<protein>
    <recommendedName>
        <fullName evidence="6 7">Glucose-methanol-choline oxidoreductase N-terminal domain-containing protein</fullName>
    </recommendedName>
</protein>
<accession>A0AAV8VZW4</accession>
<evidence type="ECO:0000259" key="7">
    <source>
        <dbReference type="PROSITE" id="PS00624"/>
    </source>
</evidence>
<dbReference type="PROSITE" id="PS00624">
    <property type="entry name" value="GMC_OXRED_2"/>
    <property type="match status" value="1"/>
</dbReference>
<dbReference type="InterPro" id="IPR012132">
    <property type="entry name" value="GMC_OxRdtase"/>
</dbReference>
<feature type="active site" description="Proton donor" evidence="2">
    <location>
        <position position="584"/>
    </location>
</feature>
<evidence type="ECO:0000259" key="6">
    <source>
        <dbReference type="PROSITE" id="PS00623"/>
    </source>
</evidence>
<evidence type="ECO:0000256" key="3">
    <source>
        <dbReference type="PIRSR" id="PIRSR000137-2"/>
    </source>
</evidence>
<evidence type="ECO:0000256" key="4">
    <source>
        <dbReference type="RuleBase" id="RU003968"/>
    </source>
</evidence>
<dbReference type="PIRSF" id="PIRSF000137">
    <property type="entry name" value="Alcohol_oxidase"/>
    <property type="match status" value="1"/>
</dbReference>
<keyword evidence="9" id="KW-1185">Reference proteome</keyword>
<gene>
    <name evidence="8" type="ORF">NQ315_006405</name>
</gene>
<keyword evidence="3 4" id="KW-0274">FAD</keyword>
<keyword evidence="4" id="KW-0285">Flavoprotein</keyword>
<comment type="similarity">
    <text evidence="1 4">Belongs to the GMC oxidoreductase family.</text>
</comment>
<evidence type="ECO:0000313" key="8">
    <source>
        <dbReference type="EMBL" id="KAJ8919876.1"/>
    </source>
</evidence>
<dbReference type="PANTHER" id="PTHR11552">
    <property type="entry name" value="GLUCOSE-METHANOL-CHOLINE GMC OXIDOREDUCTASE"/>
    <property type="match status" value="1"/>
</dbReference>
<feature type="domain" description="Glucose-methanol-choline oxidoreductase N-terminal" evidence="6">
    <location>
        <begin position="173"/>
        <end position="196"/>
    </location>
</feature>
<feature type="binding site" evidence="3">
    <location>
        <position position="311"/>
    </location>
    <ligand>
        <name>FAD</name>
        <dbReference type="ChEBI" id="CHEBI:57692"/>
    </ligand>
</feature>
<dbReference type="Pfam" id="PF00732">
    <property type="entry name" value="GMC_oxred_N"/>
    <property type="match status" value="1"/>
</dbReference>
<dbReference type="PROSITE" id="PS00623">
    <property type="entry name" value="GMC_OXRED_1"/>
    <property type="match status" value="1"/>
</dbReference>
<reference evidence="8 9" key="1">
    <citation type="journal article" date="2023" name="Insect Mol. Biol.">
        <title>Genome sequencing provides insights into the evolution of gene families encoding plant cell wall-degrading enzymes in longhorned beetles.</title>
        <authorList>
            <person name="Shin N.R."/>
            <person name="Okamura Y."/>
            <person name="Kirsch R."/>
            <person name="Pauchet Y."/>
        </authorList>
    </citation>
    <scope>NUCLEOTIDE SEQUENCE [LARGE SCALE GENOMIC DNA]</scope>
    <source>
        <strain evidence="8">EAD_L_NR</strain>
    </source>
</reference>
<dbReference type="InterPro" id="IPR000172">
    <property type="entry name" value="GMC_OxRdtase_N"/>
</dbReference>
<feature type="active site" description="Proton acceptor" evidence="2">
    <location>
        <position position="628"/>
    </location>
</feature>
<sequence>MHLISYINACIKDHDYFYLSATKAQSWYCFFYSAVMKREQWVVNSEEIRQETVEYYRSLIQAREDAADDFQPPSDARVYEPSDPKAPPIDFGTYDFVIVGAGSTGTVIANRLSEIEEWKILVLEAGDFGDDFTQIPSMAFVAILSNYSWSFRSTPQQTSCLGTVDRACPYPRGRGVGGSSLINGLAYVRGNRIDFDKWAGLGNPGWSYEEVLPYFKKSEDFLPPTNADFHGKNGYLPVEYCTPRSPHLNAFLKANQELGYKLVDYNGAEQIGASQTQQNSRNGRRGDGGSDFITPVLDKRTNLKVMTRSYVTKILVDASTGSAQGVRFSYQNRLYQVKARNEVLVCAGSISTPHLLMLSGIGPVHHLNSLGIPLVGNLEVGSTLRDHSQYYGLNFLSNVSVGSKPRDVYIEEYLEGTGAYAIAGPNSGVGFYQSSLETVPNYPDIEFMLISPNATSTSGYFQKVFQWSEDALDALWGGAEITSSFSIYVINLHQASVGTVRLSSSSPYDYPVINSNFLSDKEDRDINVLYQGIQLALNMTSTEAFKSIGTKLHKKPLVPCKNLEEFSKEYWFCYLRQLSVNVYHPVGTCPMGPDPGKGAVVDNQLKVHGISRLRVADASVFPFTLSGHPNAPCVMIGEKTSDLIKKEYGKL</sequence>
<feature type="region of interest" description="Disordered" evidence="5">
    <location>
        <begin position="272"/>
        <end position="292"/>
    </location>
</feature>
<evidence type="ECO:0000313" key="9">
    <source>
        <dbReference type="Proteomes" id="UP001159042"/>
    </source>
</evidence>
<proteinExistence type="inferred from homology"/>
<evidence type="ECO:0000256" key="1">
    <source>
        <dbReference type="ARBA" id="ARBA00010790"/>
    </source>
</evidence>
<comment type="caution">
    <text evidence="8">The sequence shown here is derived from an EMBL/GenBank/DDBJ whole genome shotgun (WGS) entry which is preliminary data.</text>
</comment>
<dbReference type="PANTHER" id="PTHR11552:SF158">
    <property type="entry name" value="GH23626P-RELATED"/>
    <property type="match status" value="1"/>
</dbReference>
<dbReference type="GO" id="GO:0016614">
    <property type="term" value="F:oxidoreductase activity, acting on CH-OH group of donors"/>
    <property type="evidence" value="ECO:0007669"/>
    <property type="project" value="InterPro"/>
</dbReference>
<dbReference type="Gene3D" id="3.50.50.60">
    <property type="entry name" value="FAD/NAD(P)-binding domain"/>
    <property type="match status" value="1"/>
</dbReference>
<evidence type="ECO:0000256" key="5">
    <source>
        <dbReference type="SAM" id="MobiDB-lite"/>
    </source>
</evidence>
<comment type="cofactor">
    <cofactor evidence="3">
        <name>FAD</name>
        <dbReference type="ChEBI" id="CHEBI:57692"/>
    </cofactor>
</comment>
<dbReference type="InterPro" id="IPR007867">
    <property type="entry name" value="GMC_OxRtase_C"/>
</dbReference>
<dbReference type="SUPFAM" id="SSF54373">
    <property type="entry name" value="FAD-linked reductases, C-terminal domain"/>
    <property type="match status" value="1"/>
</dbReference>
<feature type="domain" description="Glucose-methanol-choline oxidoreductase N-terminal" evidence="7">
    <location>
        <begin position="348"/>
        <end position="362"/>
    </location>
</feature>
<dbReference type="Proteomes" id="UP001159042">
    <property type="component" value="Unassembled WGS sequence"/>
</dbReference>
<dbReference type="GO" id="GO:0050660">
    <property type="term" value="F:flavin adenine dinucleotide binding"/>
    <property type="evidence" value="ECO:0007669"/>
    <property type="project" value="InterPro"/>
</dbReference>
<dbReference type="Gene3D" id="3.30.560.10">
    <property type="entry name" value="Glucose Oxidase, domain 3"/>
    <property type="match status" value="1"/>
</dbReference>
<dbReference type="SUPFAM" id="SSF51905">
    <property type="entry name" value="FAD/NAD(P)-binding domain"/>
    <property type="match status" value="1"/>
</dbReference>
<dbReference type="Pfam" id="PF05199">
    <property type="entry name" value="GMC_oxred_C"/>
    <property type="match status" value="1"/>
</dbReference>
<organism evidence="8 9">
    <name type="scientific">Exocentrus adspersus</name>
    <dbReference type="NCBI Taxonomy" id="1586481"/>
    <lineage>
        <taxon>Eukaryota</taxon>
        <taxon>Metazoa</taxon>
        <taxon>Ecdysozoa</taxon>
        <taxon>Arthropoda</taxon>
        <taxon>Hexapoda</taxon>
        <taxon>Insecta</taxon>
        <taxon>Pterygota</taxon>
        <taxon>Neoptera</taxon>
        <taxon>Endopterygota</taxon>
        <taxon>Coleoptera</taxon>
        <taxon>Polyphaga</taxon>
        <taxon>Cucujiformia</taxon>
        <taxon>Chrysomeloidea</taxon>
        <taxon>Cerambycidae</taxon>
        <taxon>Lamiinae</taxon>
        <taxon>Acanthocinini</taxon>
        <taxon>Exocentrus</taxon>
    </lineage>
</organism>